<dbReference type="GO" id="GO:0046872">
    <property type="term" value="F:metal ion binding"/>
    <property type="evidence" value="ECO:0007669"/>
    <property type="project" value="UniProtKB-KW"/>
</dbReference>
<reference evidence="3" key="2">
    <citation type="submission" date="2020-09" db="EMBL/GenBank/DDBJ databases">
        <authorList>
            <person name="Sun Q."/>
            <person name="Zhou Y."/>
        </authorList>
    </citation>
    <scope>NUCLEOTIDE SEQUENCE</scope>
    <source>
        <strain evidence="3">CGMCC 1.15519</strain>
    </source>
</reference>
<name>A0A917E315_9SPHN</name>
<dbReference type="PANTHER" id="PTHR42970:SF1">
    <property type="entry name" value="PECTATE LYASE C-RELATED"/>
    <property type="match status" value="1"/>
</dbReference>
<organism evidence="3 4">
    <name type="scientific">Sandarakinorhabdus glacialis</name>
    <dbReference type="NCBI Taxonomy" id="1614636"/>
    <lineage>
        <taxon>Bacteria</taxon>
        <taxon>Pseudomonadati</taxon>
        <taxon>Pseudomonadota</taxon>
        <taxon>Alphaproteobacteria</taxon>
        <taxon>Sphingomonadales</taxon>
        <taxon>Sphingosinicellaceae</taxon>
        <taxon>Sandarakinorhabdus</taxon>
    </lineage>
</organism>
<dbReference type="EMBL" id="BMJM01000001">
    <property type="protein sequence ID" value="GGD98009.1"/>
    <property type="molecule type" value="Genomic_DNA"/>
</dbReference>
<keyword evidence="4" id="KW-1185">Reference proteome</keyword>
<protein>
    <recommendedName>
        <fullName evidence="5">Pectate lyase</fullName>
    </recommendedName>
</protein>
<evidence type="ECO:0000313" key="3">
    <source>
        <dbReference type="EMBL" id="GGD98009.1"/>
    </source>
</evidence>
<proteinExistence type="predicted"/>
<keyword evidence="2" id="KW-0325">Glycoprotein</keyword>
<dbReference type="InterPro" id="IPR052063">
    <property type="entry name" value="Polysaccharide_Lyase_1"/>
</dbReference>
<gene>
    <name evidence="3" type="ORF">GCM10011529_00020</name>
</gene>
<accession>A0A917E315</accession>
<evidence type="ECO:0000256" key="1">
    <source>
        <dbReference type="ARBA" id="ARBA00022723"/>
    </source>
</evidence>
<dbReference type="AlphaFoldDB" id="A0A917E315"/>
<reference evidence="3" key="1">
    <citation type="journal article" date="2014" name="Int. J. Syst. Evol. Microbiol.">
        <title>Complete genome sequence of Corynebacterium casei LMG S-19264T (=DSM 44701T), isolated from a smear-ripened cheese.</title>
        <authorList>
            <consortium name="US DOE Joint Genome Institute (JGI-PGF)"/>
            <person name="Walter F."/>
            <person name="Albersmeier A."/>
            <person name="Kalinowski J."/>
            <person name="Ruckert C."/>
        </authorList>
    </citation>
    <scope>NUCLEOTIDE SEQUENCE</scope>
    <source>
        <strain evidence="3">CGMCC 1.15519</strain>
    </source>
</reference>
<dbReference type="PANTHER" id="PTHR42970">
    <property type="entry name" value="PECTATE LYASE C-RELATED"/>
    <property type="match status" value="1"/>
</dbReference>
<comment type="caution">
    <text evidence="3">The sequence shown here is derived from an EMBL/GenBank/DDBJ whole genome shotgun (WGS) entry which is preliminary data.</text>
</comment>
<dbReference type="RefSeq" id="WP_207792460.1">
    <property type="nucleotide sequence ID" value="NZ_BMJM01000001.1"/>
</dbReference>
<keyword evidence="1" id="KW-0479">Metal-binding</keyword>
<dbReference type="Proteomes" id="UP000635071">
    <property type="component" value="Unassembled WGS sequence"/>
</dbReference>
<evidence type="ECO:0008006" key="5">
    <source>
        <dbReference type="Google" id="ProtNLM"/>
    </source>
</evidence>
<sequence length="138" mass="14621">MAASVPADPWSLVTGLAGSGNRLAGPVDTPPVRTEAADAARVAILAGAGASRRRDAVDLKVVAGVADATGRLIDNEADDGGWPQLRSLAPELDTDRDGLPDIWERRNGLEPARADSSDVVDKHGWTNLKLYLDWLTKN</sequence>
<evidence type="ECO:0000313" key="4">
    <source>
        <dbReference type="Proteomes" id="UP000635071"/>
    </source>
</evidence>
<evidence type="ECO:0000256" key="2">
    <source>
        <dbReference type="ARBA" id="ARBA00023180"/>
    </source>
</evidence>